<dbReference type="InParanoid" id="H3AJF5"/>
<evidence type="ECO:0000256" key="10">
    <source>
        <dbReference type="ARBA" id="ARBA00023136"/>
    </source>
</evidence>
<feature type="transmembrane region" description="Helical" evidence="11">
    <location>
        <begin position="192"/>
        <end position="217"/>
    </location>
</feature>
<keyword evidence="8 11" id="KW-0256">Endoplasmic reticulum</keyword>
<dbReference type="GO" id="GO:0000009">
    <property type="term" value="F:alpha-1,6-mannosyltransferase activity"/>
    <property type="evidence" value="ECO:0007669"/>
    <property type="project" value="InterPro"/>
</dbReference>
<dbReference type="GO" id="GO:0006506">
    <property type="term" value="P:GPI anchor biosynthetic process"/>
    <property type="evidence" value="ECO:0007669"/>
    <property type="project" value="UniProtKB-UniPathway"/>
</dbReference>
<reference evidence="12" key="2">
    <citation type="submission" date="2025-08" db="UniProtKB">
        <authorList>
            <consortium name="Ensembl"/>
        </authorList>
    </citation>
    <scope>IDENTIFICATION</scope>
</reference>
<keyword evidence="5 11" id="KW-0328">Glycosyltransferase</keyword>
<feature type="transmembrane region" description="Helical" evidence="11">
    <location>
        <begin position="117"/>
        <end position="137"/>
    </location>
</feature>
<dbReference type="GO" id="GO:0031501">
    <property type="term" value="C:mannosyltransferase complex"/>
    <property type="evidence" value="ECO:0007669"/>
    <property type="project" value="TreeGrafter"/>
</dbReference>
<evidence type="ECO:0000313" key="12">
    <source>
        <dbReference type="Ensembl" id="ENSLACP00000009776.1"/>
    </source>
</evidence>
<comment type="pathway">
    <text evidence="2 11">Glycolipid biosynthesis; glycosylphosphatidylinositol-anchor biosynthesis.</text>
</comment>
<evidence type="ECO:0000256" key="2">
    <source>
        <dbReference type="ARBA" id="ARBA00004687"/>
    </source>
</evidence>
<accession>H3AJF5</accession>
<dbReference type="Proteomes" id="UP000008672">
    <property type="component" value="Unassembled WGS sequence"/>
</dbReference>
<dbReference type="GeneTree" id="ENSGT00390000013174"/>
<evidence type="ECO:0000256" key="1">
    <source>
        <dbReference type="ARBA" id="ARBA00004477"/>
    </source>
</evidence>
<dbReference type="OMA" id="GALFIWC"/>
<feature type="transmembrane region" description="Helical" evidence="11">
    <location>
        <begin position="394"/>
        <end position="414"/>
    </location>
</feature>
<dbReference type="UniPathway" id="UPA00196"/>
<dbReference type="GO" id="GO:0005789">
    <property type="term" value="C:endoplasmic reticulum membrane"/>
    <property type="evidence" value="ECO:0007669"/>
    <property type="project" value="UniProtKB-SubCell"/>
</dbReference>
<comment type="function">
    <text evidence="11">Mannosyltransferase involved in glycosylphosphatidylinositol-anchor biosynthesis.</text>
</comment>
<dbReference type="STRING" id="7897.ENSLACP00000009776"/>
<dbReference type="AlphaFoldDB" id="H3AJF5"/>
<name>H3AJF5_LATCH</name>
<keyword evidence="7 11" id="KW-0812">Transmembrane</keyword>
<evidence type="ECO:0000256" key="11">
    <source>
        <dbReference type="RuleBase" id="RU363112"/>
    </source>
</evidence>
<dbReference type="EC" id="2.4.1.-" evidence="11"/>
<protein>
    <recommendedName>
        <fullName evidence="11">GPI mannosyltransferase 2</fullName>
        <ecNumber evidence="11">2.4.1.-</ecNumber>
    </recommendedName>
</protein>
<dbReference type="FunCoup" id="H3AJF5">
    <property type="interactions" value="438"/>
</dbReference>
<comment type="subcellular location">
    <subcellularLocation>
        <location evidence="1 11">Endoplasmic reticulum membrane</location>
        <topology evidence="1 11">Multi-pass membrane protein</topology>
    </subcellularLocation>
</comment>
<dbReference type="EMBL" id="AFYH01030617">
    <property type="status" value="NOT_ANNOTATED_CDS"/>
    <property type="molecule type" value="Genomic_DNA"/>
</dbReference>
<dbReference type="Pfam" id="PF04188">
    <property type="entry name" value="Mannosyl_trans2"/>
    <property type="match status" value="1"/>
</dbReference>
<dbReference type="Ensembl" id="ENSLACT00000009851.1">
    <property type="protein sequence ID" value="ENSLACP00000009776.1"/>
    <property type="gene ID" value="ENSLACG00000008619.1"/>
</dbReference>
<keyword evidence="6 11" id="KW-0808">Transferase</keyword>
<keyword evidence="9 11" id="KW-1133">Transmembrane helix</keyword>
<evidence type="ECO:0000256" key="9">
    <source>
        <dbReference type="ARBA" id="ARBA00022989"/>
    </source>
</evidence>
<reference evidence="13" key="1">
    <citation type="submission" date="2011-08" db="EMBL/GenBank/DDBJ databases">
        <title>The draft genome of Latimeria chalumnae.</title>
        <authorList>
            <person name="Di Palma F."/>
            <person name="Alfoldi J."/>
            <person name="Johnson J."/>
            <person name="Berlin A."/>
            <person name="Gnerre S."/>
            <person name="Jaffe D."/>
            <person name="MacCallum I."/>
            <person name="Young S."/>
            <person name="Walker B.J."/>
            <person name="Lander E."/>
            <person name="Lindblad-Toh K."/>
        </authorList>
    </citation>
    <scope>NUCLEOTIDE SEQUENCE [LARGE SCALE GENOMIC DNA]</scope>
    <source>
        <strain evidence="13">Wild caught</strain>
    </source>
</reference>
<keyword evidence="4 11" id="KW-0337">GPI-anchor biosynthesis</keyword>
<proteinExistence type="inferred from homology"/>
<sequence>SGNMEDPLLWTVVQFAVCSRILTVVLQAVLNFLIPDHKPNVFSPPRLYKFNHWDTSVEFFFSGFSHWDAEHFLFIAEHGYLYEHNLAFFPLFPLCVRTVAETFLWPLQWTLHLRSRLLLSAVLLNSAIFVLAAVALYKLGCVVLQNRKLAYLSSLLYCITPANVFMAAAYSEGVFALMAFSGMYKLEKRQRLLSCILFSFATAARSNGIVNAGFLIYTHVKHSVLQLTADIHAAPKPLWKLRSCRSLLKSTLLIVVETAVIFLPFILFQYYAYQNFCVHNFSPERKIPSELVELARTKGYHVVNARKKLPTWCFQFYPVAYSYIQDVYWNVGFLRYYQFKQIPNFLVALPIIVLGFWAAWHYVIMDPSYCIRLGLVNRNKGREEFETGYHSFRVFVYAVHAAVLLVFGVLYIHIQVVTRFLMSSSPLVYWFCAHLLQKSEPLVYADKSYITTSSSPQQSHAGGSFLHDILRNYFPINPVTELLLQWKKCTLTTKCILGYFLSYWLFGLVLHCNFLPWT</sequence>
<dbReference type="HOGENOM" id="CLU_029048_3_2_1"/>
<dbReference type="eggNOG" id="KOG2647">
    <property type="taxonomic scope" value="Eukaryota"/>
</dbReference>
<evidence type="ECO:0000256" key="8">
    <source>
        <dbReference type="ARBA" id="ARBA00022824"/>
    </source>
</evidence>
<keyword evidence="10 11" id="KW-0472">Membrane</keyword>
<evidence type="ECO:0000256" key="6">
    <source>
        <dbReference type="ARBA" id="ARBA00022679"/>
    </source>
</evidence>
<feature type="transmembrane region" description="Helical" evidence="11">
    <location>
        <begin position="12"/>
        <end position="34"/>
    </location>
</feature>
<organism evidence="12 13">
    <name type="scientific">Latimeria chalumnae</name>
    <name type="common">Coelacanth</name>
    <dbReference type="NCBI Taxonomy" id="7897"/>
    <lineage>
        <taxon>Eukaryota</taxon>
        <taxon>Metazoa</taxon>
        <taxon>Chordata</taxon>
        <taxon>Craniata</taxon>
        <taxon>Vertebrata</taxon>
        <taxon>Euteleostomi</taxon>
        <taxon>Coelacanthiformes</taxon>
        <taxon>Coelacanthidae</taxon>
        <taxon>Latimeria</taxon>
    </lineage>
</organism>
<feature type="transmembrane region" description="Helical" evidence="11">
    <location>
        <begin position="252"/>
        <end position="273"/>
    </location>
</feature>
<evidence type="ECO:0000256" key="4">
    <source>
        <dbReference type="ARBA" id="ARBA00022502"/>
    </source>
</evidence>
<evidence type="ECO:0000256" key="3">
    <source>
        <dbReference type="ARBA" id="ARBA00008698"/>
    </source>
</evidence>
<dbReference type="Bgee" id="ENSLACG00000008619">
    <property type="expression patterns" value="Expressed in muscle tissue and 6 other cell types or tissues"/>
</dbReference>
<evidence type="ECO:0000313" key="13">
    <source>
        <dbReference type="Proteomes" id="UP000008672"/>
    </source>
</evidence>
<feature type="transmembrane region" description="Helical" evidence="11">
    <location>
        <begin position="345"/>
        <end position="364"/>
    </location>
</feature>
<dbReference type="PANTHER" id="PTHR12468">
    <property type="entry name" value="GPI MANNOSYLTRANSFERASE 2"/>
    <property type="match status" value="1"/>
</dbReference>
<feature type="transmembrane region" description="Helical" evidence="11">
    <location>
        <begin position="149"/>
        <end position="180"/>
    </location>
</feature>
<dbReference type="GO" id="GO:0004376">
    <property type="term" value="F:GPI mannosyltransferase activity"/>
    <property type="evidence" value="ECO:0007669"/>
    <property type="project" value="InterPro"/>
</dbReference>
<gene>
    <name evidence="12" type="primary">PIGV</name>
</gene>
<dbReference type="InterPro" id="IPR007315">
    <property type="entry name" value="PIG-V/Gpi18"/>
</dbReference>
<comment type="similarity">
    <text evidence="3 11">Belongs to the PIGV family.</text>
</comment>
<evidence type="ECO:0000256" key="7">
    <source>
        <dbReference type="ARBA" id="ARBA00022692"/>
    </source>
</evidence>
<keyword evidence="13" id="KW-1185">Reference proteome</keyword>
<evidence type="ECO:0000256" key="5">
    <source>
        <dbReference type="ARBA" id="ARBA00022676"/>
    </source>
</evidence>
<dbReference type="PANTHER" id="PTHR12468:SF2">
    <property type="entry name" value="GPI MANNOSYLTRANSFERASE 2"/>
    <property type="match status" value="1"/>
</dbReference>
<feature type="transmembrane region" description="Helical" evidence="11">
    <location>
        <begin position="496"/>
        <end position="517"/>
    </location>
</feature>
<reference evidence="12" key="3">
    <citation type="submission" date="2025-09" db="UniProtKB">
        <authorList>
            <consortium name="Ensembl"/>
        </authorList>
    </citation>
    <scope>IDENTIFICATION</scope>
</reference>